<accession>A0A1Y2I612</accession>
<reference evidence="1 2" key="1">
    <citation type="submission" date="2016-07" db="EMBL/GenBank/DDBJ databases">
        <title>Pervasive Adenine N6-methylation of Active Genes in Fungi.</title>
        <authorList>
            <consortium name="DOE Joint Genome Institute"/>
            <person name="Mondo S.J."/>
            <person name="Dannebaum R.O."/>
            <person name="Kuo R.C."/>
            <person name="Labutti K."/>
            <person name="Haridas S."/>
            <person name="Kuo A."/>
            <person name="Salamov A."/>
            <person name="Ahrendt S.R."/>
            <person name="Lipzen A."/>
            <person name="Sullivan W."/>
            <person name="Andreopoulos W.B."/>
            <person name="Clum A."/>
            <person name="Lindquist E."/>
            <person name="Daum C."/>
            <person name="Ramamoorthy G.K."/>
            <person name="Gryganskyi A."/>
            <person name="Culley D."/>
            <person name="Magnuson J.K."/>
            <person name="James T.Y."/>
            <person name="O'Malley M.A."/>
            <person name="Stajich J.E."/>
            <person name="Spatafora J.W."/>
            <person name="Visel A."/>
            <person name="Grigoriev I.V."/>
        </authorList>
    </citation>
    <scope>NUCLEOTIDE SEQUENCE [LARGE SCALE GENOMIC DNA]</scope>
    <source>
        <strain evidence="1 2">PL171</strain>
    </source>
</reference>
<comment type="caution">
    <text evidence="1">The sequence shown here is derived from an EMBL/GenBank/DDBJ whole genome shotgun (WGS) entry which is preliminary data.</text>
</comment>
<keyword evidence="2" id="KW-1185">Reference proteome</keyword>
<evidence type="ECO:0000313" key="1">
    <source>
        <dbReference type="EMBL" id="ORZ41734.1"/>
    </source>
</evidence>
<sequence>MMHYVLSFIHLDVGAKYLTFGANLFNGINLDHPVLLVSDDAYKLPTDLNFPIGMYAHVVGHMTSGALECTVREGDKMVETKIVPKNHMSAYAEPLDLSIAIPKQMCVHQLQVWHGLLCAWPSQHEQ</sequence>
<evidence type="ECO:0000313" key="2">
    <source>
        <dbReference type="Proteomes" id="UP000193411"/>
    </source>
</evidence>
<name>A0A1Y2I612_9FUNG</name>
<dbReference type="Proteomes" id="UP000193411">
    <property type="component" value="Unassembled WGS sequence"/>
</dbReference>
<feature type="non-terminal residue" evidence="1">
    <location>
        <position position="126"/>
    </location>
</feature>
<protein>
    <submittedName>
        <fullName evidence="1">Uncharacterized protein</fullName>
    </submittedName>
</protein>
<organism evidence="1 2">
    <name type="scientific">Catenaria anguillulae PL171</name>
    <dbReference type="NCBI Taxonomy" id="765915"/>
    <lineage>
        <taxon>Eukaryota</taxon>
        <taxon>Fungi</taxon>
        <taxon>Fungi incertae sedis</taxon>
        <taxon>Blastocladiomycota</taxon>
        <taxon>Blastocladiomycetes</taxon>
        <taxon>Blastocladiales</taxon>
        <taxon>Catenariaceae</taxon>
        <taxon>Catenaria</taxon>
    </lineage>
</organism>
<dbReference type="AlphaFoldDB" id="A0A1Y2I612"/>
<dbReference type="EMBL" id="MCFL01000001">
    <property type="protein sequence ID" value="ORZ41734.1"/>
    <property type="molecule type" value="Genomic_DNA"/>
</dbReference>
<proteinExistence type="predicted"/>
<gene>
    <name evidence="1" type="ORF">BCR44DRAFT_39326</name>
</gene>